<accession>A0A853B251</accession>
<name>A0A853B251_9PSEU</name>
<evidence type="ECO:0000256" key="4">
    <source>
        <dbReference type="ARBA" id="ARBA00023194"/>
    </source>
</evidence>
<dbReference type="Gene3D" id="3.60.130.10">
    <property type="entry name" value="Clavaminate synthase-like"/>
    <property type="match status" value="1"/>
</dbReference>
<dbReference type="AlphaFoldDB" id="A0A853B251"/>
<evidence type="ECO:0000313" key="7">
    <source>
        <dbReference type="Proteomes" id="UP000549616"/>
    </source>
</evidence>
<dbReference type="RefSeq" id="WP_179773065.1">
    <property type="nucleotide sequence ID" value="NZ_JACCFK010000001.1"/>
</dbReference>
<keyword evidence="3" id="KW-0408">Iron</keyword>
<dbReference type="SUPFAM" id="SSF51197">
    <property type="entry name" value="Clavaminate synthase-like"/>
    <property type="match status" value="1"/>
</dbReference>
<dbReference type="InterPro" id="IPR003819">
    <property type="entry name" value="TauD/TfdA-like"/>
</dbReference>
<organism evidence="6 7">
    <name type="scientific">Amycolatopsis endophytica</name>
    <dbReference type="NCBI Taxonomy" id="860233"/>
    <lineage>
        <taxon>Bacteria</taxon>
        <taxon>Bacillati</taxon>
        <taxon>Actinomycetota</taxon>
        <taxon>Actinomycetes</taxon>
        <taxon>Pseudonocardiales</taxon>
        <taxon>Pseudonocardiaceae</taxon>
        <taxon>Amycolatopsis</taxon>
    </lineage>
</organism>
<dbReference type="PANTHER" id="PTHR10696">
    <property type="entry name" value="GAMMA-BUTYROBETAINE HYDROXYLASE-RELATED"/>
    <property type="match status" value="1"/>
</dbReference>
<proteinExistence type="predicted"/>
<keyword evidence="4" id="KW-0045">Antibiotic biosynthesis</keyword>
<dbReference type="Proteomes" id="UP000549616">
    <property type="component" value="Unassembled WGS sequence"/>
</dbReference>
<dbReference type="InterPro" id="IPR042098">
    <property type="entry name" value="TauD-like_sf"/>
</dbReference>
<reference evidence="6 7" key="1">
    <citation type="submission" date="2020-07" db="EMBL/GenBank/DDBJ databases">
        <title>Sequencing the genomes of 1000 actinobacteria strains.</title>
        <authorList>
            <person name="Klenk H.-P."/>
        </authorList>
    </citation>
    <scope>NUCLEOTIDE SEQUENCE [LARGE SCALE GENOMIC DNA]</scope>
    <source>
        <strain evidence="6 7">DSM 104006</strain>
    </source>
</reference>
<dbReference type="Pfam" id="PF02668">
    <property type="entry name" value="TauD"/>
    <property type="match status" value="1"/>
</dbReference>
<evidence type="ECO:0000256" key="1">
    <source>
        <dbReference type="ARBA" id="ARBA00001954"/>
    </source>
</evidence>
<evidence type="ECO:0000313" key="6">
    <source>
        <dbReference type="EMBL" id="NYI88894.1"/>
    </source>
</evidence>
<feature type="domain" description="TauD/TfdA-like" evidence="5">
    <location>
        <begin position="53"/>
        <end position="305"/>
    </location>
</feature>
<sequence length="350" mass="39419">MTYSPLSKDLAWLPADLEDKNRWIYRLTPADIADIENALAASKAAGATIETLTRETFPLDTFTDALVLALDRLENDLGLFVLRGLPVERFTKDEMRLIYWGVGLHMGVARSQSFKGDMLGDVRDAGQSAITQKGRGYMSREGLGFHTDSADIVALLVLRTAKSGGRSLFCSSVAVADEIARTRPDLFEVLQQPFYHSWKGSEKPGTKPYFQQPIFSFEDGRFSSRWLAPHIWSAQELEGVPPLTDAQTEAMNLLISLNDDPRFHTSMMFEPGDFQFLNNHVIYHARTEFEDWEEEDRKRHLLRLWLAPANSRPLNEAMKEFYGDIRPGVPRGGFPSPTGERVFVSRGTGA</sequence>
<keyword evidence="2" id="KW-0560">Oxidoreductase</keyword>
<evidence type="ECO:0000256" key="2">
    <source>
        <dbReference type="ARBA" id="ARBA00023002"/>
    </source>
</evidence>
<dbReference type="InterPro" id="IPR050411">
    <property type="entry name" value="AlphaKG_dependent_hydroxylases"/>
</dbReference>
<dbReference type="GO" id="GO:0016491">
    <property type="term" value="F:oxidoreductase activity"/>
    <property type="evidence" value="ECO:0007669"/>
    <property type="project" value="UniProtKB-KW"/>
</dbReference>
<comment type="caution">
    <text evidence="6">The sequence shown here is derived from an EMBL/GenBank/DDBJ whole genome shotgun (WGS) entry which is preliminary data.</text>
</comment>
<gene>
    <name evidence="6" type="ORF">HNR02_002217</name>
</gene>
<evidence type="ECO:0000256" key="3">
    <source>
        <dbReference type="ARBA" id="ARBA00023004"/>
    </source>
</evidence>
<protein>
    <recommendedName>
        <fullName evidence="5">TauD/TfdA-like domain-containing protein</fullName>
    </recommendedName>
</protein>
<evidence type="ECO:0000259" key="5">
    <source>
        <dbReference type="Pfam" id="PF02668"/>
    </source>
</evidence>
<dbReference type="PANTHER" id="PTHR10696:SF56">
    <property type="entry name" value="TAUD_TFDA-LIKE DOMAIN-CONTAINING PROTEIN"/>
    <property type="match status" value="1"/>
</dbReference>
<keyword evidence="7" id="KW-1185">Reference proteome</keyword>
<comment type="cofactor">
    <cofactor evidence="1">
        <name>Fe(2+)</name>
        <dbReference type="ChEBI" id="CHEBI:29033"/>
    </cofactor>
</comment>
<dbReference type="EMBL" id="JACCFK010000001">
    <property type="protein sequence ID" value="NYI88894.1"/>
    <property type="molecule type" value="Genomic_DNA"/>
</dbReference>
<dbReference type="GO" id="GO:0017000">
    <property type="term" value="P:antibiotic biosynthetic process"/>
    <property type="evidence" value="ECO:0007669"/>
    <property type="project" value="UniProtKB-KW"/>
</dbReference>